<dbReference type="Proteomes" id="UP000515855">
    <property type="component" value="Segment"/>
</dbReference>
<dbReference type="Pfam" id="PF23772">
    <property type="entry name" value="Phage_g100"/>
    <property type="match status" value="1"/>
</dbReference>
<accession>A0A7G7WW95</accession>
<name>A0A7G7WW95_9CAUD</name>
<reference evidence="1 2" key="1">
    <citation type="submission" date="2020-07" db="EMBL/GenBank/DDBJ databases">
        <title>Complete genome sequence of Rhizobium leguminosarum bacteriophage vB_RlegM_AF3.</title>
        <authorList>
            <person name="Gunathilake D."/>
            <person name="Mackenzie K.D."/>
            <person name="Yost C.K."/>
            <person name="Hynes M.F."/>
        </authorList>
    </citation>
    <scope>NUCLEOTIDE SEQUENCE [LARGE SCALE GENOMIC DNA]</scope>
</reference>
<protein>
    <submittedName>
        <fullName evidence="1">Uncharacterized protein</fullName>
    </submittedName>
</protein>
<dbReference type="InterPro" id="IPR057112">
    <property type="entry name" value="Phage_g100"/>
</dbReference>
<evidence type="ECO:0000313" key="2">
    <source>
        <dbReference type="Proteomes" id="UP000515855"/>
    </source>
</evidence>
<organism evidence="1 2">
    <name type="scientific">Rhizobium phage AF3</name>
    <dbReference type="NCBI Taxonomy" id="2763529"/>
    <lineage>
        <taxon>Viruses</taxon>
        <taxon>Duplodnaviria</taxon>
        <taxon>Heunggongvirae</taxon>
        <taxon>Uroviricota</taxon>
        <taxon>Caudoviricetes</taxon>
        <taxon>Pootjesviridae</taxon>
        <taxon>Innesvirus</taxon>
        <taxon>Innesvirus AF3</taxon>
    </lineage>
</organism>
<dbReference type="EMBL" id="MT778837">
    <property type="protein sequence ID" value="QNH71489.1"/>
    <property type="molecule type" value="Genomic_DNA"/>
</dbReference>
<gene>
    <name evidence="1" type="ORF">AF3_066</name>
</gene>
<sequence length="126" mass="15096">MYAKRSRPEGTVTDFNEIKRGDKFYYVIGSCNGDVHAIEVDSDLIKDENNENAYYRTIGLDVETLKPEIDEYTNKPIKGEHFVDDRNLDPLKEDCDRYNDNYFFRNREDAEKARDFFRSSYEREYY</sequence>
<evidence type="ECO:0000313" key="1">
    <source>
        <dbReference type="EMBL" id="QNH71489.1"/>
    </source>
</evidence>
<keyword evidence="2" id="KW-1185">Reference proteome</keyword>
<proteinExistence type="predicted"/>